<dbReference type="EMBL" id="CAXKWB010000344">
    <property type="protein sequence ID" value="CAL4060379.1"/>
    <property type="molecule type" value="Genomic_DNA"/>
</dbReference>
<keyword evidence="11" id="KW-1133">Transmembrane helix</keyword>
<feature type="domain" description="Ig-like" evidence="13">
    <location>
        <begin position="22"/>
        <end position="124"/>
    </location>
</feature>
<evidence type="ECO:0000313" key="14">
    <source>
        <dbReference type="EMBL" id="CAL4060379.1"/>
    </source>
</evidence>
<dbReference type="GO" id="GO:0039502">
    <property type="term" value="P:symbiont-mediated suppression of host type I interferon-mediated signaling pathway"/>
    <property type="evidence" value="ECO:0007669"/>
    <property type="project" value="UniProtKB-KW"/>
</dbReference>
<evidence type="ECO:0000259" key="13">
    <source>
        <dbReference type="PROSITE" id="PS50835"/>
    </source>
</evidence>
<keyword evidence="2" id="KW-0945">Host-virus interaction</keyword>
<comment type="subunit">
    <text evidence="8">Interacts with host IFNA1.</text>
</comment>
<evidence type="ECO:0000256" key="3">
    <source>
        <dbReference type="ARBA" id="ARBA00022830"/>
    </source>
</evidence>
<keyword evidence="11" id="KW-0812">Transmembrane</keyword>
<dbReference type="PANTHER" id="PTHR11890:SF44">
    <property type="entry name" value="X-LINKED INTERLEUKIN-1 RECEPTOR ACCESSORY PROTEIN-LIKE 2"/>
    <property type="match status" value="1"/>
</dbReference>
<comment type="caution">
    <text evidence="14">The sequence shown here is derived from an EMBL/GenBank/DDBJ whole genome shotgun (WGS) entry which is preliminary data.</text>
</comment>
<dbReference type="PANTHER" id="PTHR11890">
    <property type="entry name" value="INTERLEUKIN-1 RECEPTOR FAMILY MEMBER"/>
    <property type="match status" value="1"/>
</dbReference>
<dbReference type="Gene3D" id="2.60.40.10">
    <property type="entry name" value="Immunoglobulins"/>
    <property type="match status" value="2"/>
</dbReference>
<dbReference type="SUPFAM" id="SSF48726">
    <property type="entry name" value="Immunoglobulin"/>
    <property type="match status" value="2"/>
</dbReference>
<evidence type="ECO:0000256" key="12">
    <source>
        <dbReference type="SAM" id="SignalP"/>
    </source>
</evidence>
<evidence type="ECO:0000256" key="7">
    <source>
        <dbReference type="ARBA" id="ARBA00023319"/>
    </source>
</evidence>
<evidence type="ECO:0000256" key="10">
    <source>
        <dbReference type="ARBA" id="ARBA00045444"/>
    </source>
</evidence>
<keyword evidence="12" id="KW-0732">Signal</keyword>
<evidence type="ECO:0000256" key="9">
    <source>
        <dbReference type="ARBA" id="ARBA00041012"/>
    </source>
</evidence>
<feature type="non-terminal residue" evidence="14">
    <location>
        <position position="307"/>
    </location>
</feature>
<dbReference type="InterPro" id="IPR015621">
    <property type="entry name" value="IL-1_rcpt_fam"/>
</dbReference>
<gene>
    <name evidence="14" type="ORF">MNOR_LOCUS1307</name>
</gene>
<keyword evidence="3" id="KW-1114">Inhibition of host interferon signaling pathway by virus</keyword>
<keyword evidence="2" id="KW-1090">Inhibition of host innate immune response by virus</keyword>
<evidence type="ECO:0000256" key="1">
    <source>
        <dbReference type="ARBA" id="ARBA00022518"/>
    </source>
</evidence>
<evidence type="ECO:0000256" key="11">
    <source>
        <dbReference type="SAM" id="Phobius"/>
    </source>
</evidence>
<keyword evidence="15" id="KW-1185">Reference proteome</keyword>
<dbReference type="SMART" id="SM00408">
    <property type="entry name" value="IGc2"/>
    <property type="match status" value="2"/>
</dbReference>
<dbReference type="InterPro" id="IPR036179">
    <property type="entry name" value="Ig-like_dom_sf"/>
</dbReference>
<proteinExistence type="predicted"/>
<dbReference type="CDD" id="cd00096">
    <property type="entry name" value="Ig"/>
    <property type="match status" value="1"/>
</dbReference>
<organism evidence="14 15">
    <name type="scientific">Meganyctiphanes norvegica</name>
    <name type="common">Northern krill</name>
    <name type="synonym">Thysanopoda norvegica</name>
    <dbReference type="NCBI Taxonomy" id="48144"/>
    <lineage>
        <taxon>Eukaryota</taxon>
        <taxon>Metazoa</taxon>
        <taxon>Ecdysozoa</taxon>
        <taxon>Arthropoda</taxon>
        <taxon>Crustacea</taxon>
        <taxon>Multicrustacea</taxon>
        <taxon>Malacostraca</taxon>
        <taxon>Eumalacostraca</taxon>
        <taxon>Eucarida</taxon>
        <taxon>Euphausiacea</taxon>
        <taxon>Euphausiidae</taxon>
        <taxon>Meganyctiphanes</taxon>
    </lineage>
</organism>
<dbReference type="Proteomes" id="UP001497623">
    <property type="component" value="Unassembled WGS sequence"/>
</dbReference>
<evidence type="ECO:0000256" key="6">
    <source>
        <dbReference type="ARBA" id="ARBA00023258"/>
    </source>
</evidence>
<evidence type="ECO:0000256" key="5">
    <source>
        <dbReference type="ARBA" id="ARBA00023180"/>
    </source>
</evidence>
<dbReference type="SMART" id="SM00409">
    <property type="entry name" value="IG"/>
    <property type="match status" value="2"/>
</dbReference>
<dbReference type="InterPro" id="IPR003598">
    <property type="entry name" value="Ig_sub2"/>
</dbReference>
<protein>
    <recommendedName>
        <fullName evidence="9">Soluble interferon alpha/beta receptor OPG204</fullName>
    </recommendedName>
</protein>
<sequence length="307" mass="35450">MLRFHLRIMSLLLMIDLQILTPFTSANSICECSSQLVPYQFIDSDTSNYLECCIPNHFNATNIKWYFKGKQQQNHGKSEECSNNGHNGDQFLHLDSPTKEHEGNYTCIISSPDGTNLTSVKYLTVHEDPPCLHGPSFVKVEALYHHIQTSSNEFLPLTHTNTDEKETVTLHVRRGENITLKCSGHFCGGEWGDHIYWRKKESDGEKFVTKDNHVHEEEVTDGKGSVYHILHISIEQEEDFGTYTCYVESENGQVSKSIIITFKTHVLEIVLILLICLIIILLILLFLWWYCRIPWLLYYRNISHNVT</sequence>
<keyword evidence="5" id="KW-0325">Glycoprotein</keyword>
<feature type="chain" id="PRO_5043651692" description="Soluble interferon alpha/beta receptor OPG204" evidence="12">
    <location>
        <begin position="27"/>
        <end position="307"/>
    </location>
</feature>
<evidence type="ECO:0000256" key="2">
    <source>
        <dbReference type="ARBA" id="ARBA00022632"/>
    </source>
</evidence>
<keyword evidence="2" id="KW-0899">Viral immunoevasion</keyword>
<feature type="domain" description="Ig-like" evidence="13">
    <location>
        <begin position="156"/>
        <end position="261"/>
    </location>
</feature>
<dbReference type="Pfam" id="PF13895">
    <property type="entry name" value="Ig_2"/>
    <property type="match status" value="1"/>
</dbReference>
<name>A0AAV2PKF5_MEGNR</name>
<dbReference type="Pfam" id="PF00047">
    <property type="entry name" value="ig"/>
    <property type="match status" value="1"/>
</dbReference>
<comment type="function">
    <text evidence="10">Counteracts the antiviral effects of host IFN-alpha/beta and key IFN-inducible proteins involved in viral RNA degradation suxh as host OAS1. Acts as a soluble IFN-alpha receptor and thus inhibits the interaction between host IFN-alpha and its receptor.</text>
</comment>
<keyword evidence="4" id="KW-1015">Disulfide bond</keyword>
<dbReference type="PROSITE" id="PS50835">
    <property type="entry name" value="IG_LIKE"/>
    <property type="match status" value="2"/>
</dbReference>
<feature type="signal peptide" evidence="12">
    <location>
        <begin position="1"/>
        <end position="26"/>
    </location>
</feature>
<evidence type="ECO:0000256" key="4">
    <source>
        <dbReference type="ARBA" id="ARBA00023157"/>
    </source>
</evidence>
<evidence type="ECO:0000313" key="15">
    <source>
        <dbReference type="Proteomes" id="UP001497623"/>
    </source>
</evidence>
<dbReference type="InterPro" id="IPR013783">
    <property type="entry name" value="Ig-like_fold"/>
</dbReference>
<dbReference type="InterPro" id="IPR007110">
    <property type="entry name" value="Ig-like_dom"/>
</dbReference>
<dbReference type="InterPro" id="IPR013151">
    <property type="entry name" value="Immunoglobulin_dom"/>
</dbReference>
<keyword evidence="11" id="KW-0472">Membrane</keyword>
<evidence type="ECO:0000256" key="8">
    <source>
        <dbReference type="ARBA" id="ARBA00038761"/>
    </source>
</evidence>
<reference evidence="14 15" key="1">
    <citation type="submission" date="2024-05" db="EMBL/GenBank/DDBJ databases">
        <authorList>
            <person name="Wallberg A."/>
        </authorList>
    </citation>
    <scope>NUCLEOTIDE SEQUENCE [LARGE SCALE GENOMIC DNA]</scope>
</reference>
<dbReference type="InterPro" id="IPR003599">
    <property type="entry name" value="Ig_sub"/>
</dbReference>
<feature type="transmembrane region" description="Helical" evidence="11">
    <location>
        <begin position="269"/>
        <end position="291"/>
    </location>
</feature>
<keyword evidence="7" id="KW-0393">Immunoglobulin domain</keyword>
<accession>A0AAV2PKF5</accession>
<keyword evidence="6" id="KW-0922">Interferon antiviral system evasion</keyword>
<dbReference type="AlphaFoldDB" id="A0AAV2PKF5"/>
<keyword evidence="1" id="KW-0244">Early protein</keyword>